<dbReference type="EMBL" id="AGCJ01000042">
    <property type="protein sequence ID" value="EHM40769.1"/>
    <property type="molecule type" value="Genomic_DNA"/>
</dbReference>
<dbReference type="STRING" id="861450.HMPREF0080_01110"/>
<proteinExistence type="predicted"/>
<evidence type="ECO:0000313" key="2">
    <source>
        <dbReference type="Proteomes" id="UP000005481"/>
    </source>
</evidence>
<comment type="caution">
    <text evidence="1">The sequence shown here is derived from an EMBL/GenBank/DDBJ whole genome shotgun (WGS) entry which is preliminary data.</text>
</comment>
<dbReference type="AlphaFoldDB" id="G9YHH9"/>
<organism evidence="1 2">
    <name type="scientific">Anaeroglobus geminatus F0357</name>
    <dbReference type="NCBI Taxonomy" id="861450"/>
    <lineage>
        <taxon>Bacteria</taxon>
        <taxon>Bacillati</taxon>
        <taxon>Bacillota</taxon>
        <taxon>Negativicutes</taxon>
        <taxon>Veillonellales</taxon>
        <taxon>Veillonellaceae</taxon>
        <taxon>Anaeroglobus</taxon>
    </lineage>
</organism>
<name>G9YHH9_9FIRM</name>
<reference evidence="1 2" key="1">
    <citation type="submission" date="2011-08" db="EMBL/GenBank/DDBJ databases">
        <authorList>
            <person name="Weinstock G."/>
            <person name="Sodergren E."/>
            <person name="Clifton S."/>
            <person name="Fulton L."/>
            <person name="Fulton B."/>
            <person name="Courtney L."/>
            <person name="Fronick C."/>
            <person name="Harrison M."/>
            <person name="Strong C."/>
            <person name="Farmer C."/>
            <person name="Delahaunty K."/>
            <person name="Markovic C."/>
            <person name="Hall O."/>
            <person name="Minx P."/>
            <person name="Tomlinson C."/>
            <person name="Mitreva M."/>
            <person name="Hou S."/>
            <person name="Chen J."/>
            <person name="Wollam A."/>
            <person name="Pepin K.H."/>
            <person name="Johnson M."/>
            <person name="Bhonagiri V."/>
            <person name="Zhang X."/>
            <person name="Suruliraj S."/>
            <person name="Warren W."/>
            <person name="Chinwalla A."/>
            <person name="Mardis E.R."/>
            <person name="Wilson R.K."/>
        </authorList>
    </citation>
    <scope>NUCLEOTIDE SEQUENCE [LARGE SCALE GENOMIC DNA]</scope>
    <source>
        <strain evidence="1 2">F0357</strain>
    </source>
</reference>
<dbReference type="HOGENOM" id="CLU_2875839_0_0_9"/>
<accession>G9YHH9</accession>
<keyword evidence="2" id="KW-1185">Reference proteome</keyword>
<gene>
    <name evidence="1" type="ORF">HMPREF0080_01110</name>
</gene>
<sequence>MKDLIIEYMNRIVRDLSFRHQDEELADLAGQYKPRKGICWLRSKTGRHTVALPSDAVRTGAVR</sequence>
<dbReference type="Proteomes" id="UP000005481">
    <property type="component" value="Unassembled WGS sequence"/>
</dbReference>
<protein>
    <submittedName>
        <fullName evidence="1">Uncharacterized protein</fullName>
    </submittedName>
</protein>
<evidence type="ECO:0000313" key="1">
    <source>
        <dbReference type="EMBL" id="EHM40769.1"/>
    </source>
</evidence>